<keyword evidence="2" id="KW-1133">Transmembrane helix</keyword>
<gene>
    <name evidence="3" type="ORF">SBRCBS47491_001529</name>
</gene>
<feature type="compositionally biased region" description="Acidic residues" evidence="1">
    <location>
        <begin position="346"/>
        <end position="377"/>
    </location>
</feature>
<feature type="transmembrane region" description="Helical" evidence="2">
    <location>
        <begin position="77"/>
        <end position="98"/>
    </location>
</feature>
<feature type="region of interest" description="Disordered" evidence="1">
    <location>
        <begin position="273"/>
        <end position="440"/>
    </location>
</feature>
<evidence type="ECO:0000256" key="2">
    <source>
        <dbReference type="SAM" id="Phobius"/>
    </source>
</evidence>
<keyword evidence="2" id="KW-0472">Membrane</keyword>
<evidence type="ECO:0000313" key="4">
    <source>
        <dbReference type="Proteomes" id="UP001642406"/>
    </source>
</evidence>
<keyword evidence="4" id="KW-1185">Reference proteome</keyword>
<dbReference type="EMBL" id="CAWUHC010000008">
    <property type="protein sequence ID" value="CAK7212621.1"/>
    <property type="molecule type" value="Genomic_DNA"/>
</dbReference>
<feature type="transmembrane region" description="Helical" evidence="2">
    <location>
        <begin position="49"/>
        <end position="70"/>
    </location>
</feature>
<feature type="region of interest" description="Disordered" evidence="1">
    <location>
        <begin position="462"/>
        <end position="503"/>
    </location>
</feature>
<keyword evidence="2" id="KW-0812">Transmembrane</keyword>
<evidence type="ECO:0000256" key="1">
    <source>
        <dbReference type="SAM" id="MobiDB-lite"/>
    </source>
</evidence>
<protein>
    <recommendedName>
        <fullName evidence="5">MARVEL domain-containing protein</fullName>
    </recommendedName>
</protein>
<name>A0ABP0AZD0_9PEZI</name>
<feature type="compositionally biased region" description="Low complexity" evidence="1">
    <location>
        <begin position="462"/>
        <end position="473"/>
    </location>
</feature>
<comment type="caution">
    <text evidence="3">The sequence shown here is derived from an EMBL/GenBank/DDBJ whole genome shotgun (WGS) entry which is preliminary data.</text>
</comment>
<feature type="region of interest" description="Disordered" evidence="1">
    <location>
        <begin position="184"/>
        <end position="204"/>
    </location>
</feature>
<feature type="transmembrane region" description="Helical" evidence="2">
    <location>
        <begin position="7"/>
        <end position="29"/>
    </location>
</feature>
<feature type="compositionally biased region" description="Low complexity" evidence="1">
    <location>
        <begin position="273"/>
        <end position="323"/>
    </location>
</feature>
<proteinExistence type="predicted"/>
<dbReference type="Proteomes" id="UP001642406">
    <property type="component" value="Unassembled WGS sequence"/>
</dbReference>
<organism evidence="3 4">
    <name type="scientific">Sporothrix bragantina</name>
    <dbReference type="NCBI Taxonomy" id="671064"/>
    <lineage>
        <taxon>Eukaryota</taxon>
        <taxon>Fungi</taxon>
        <taxon>Dikarya</taxon>
        <taxon>Ascomycota</taxon>
        <taxon>Pezizomycotina</taxon>
        <taxon>Sordariomycetes</taxon>
        <taxon>Sordariomycetidae</taxon>
        <taxon>Ophiostomatales</taxon>
        <taxon>Ophiostomataceae</taxon>
        <taxon>Sporothrix</taxon>
    </lineage>
</organism>
<feature type="compositionally biased region" description="Low complexity" evidence="1">
    <location>
        <begin position="399"/>
        <end position="410"/>
    </location>
</feature>
<feature type="region of interest" description="Disordered" evidence="1">
    <location>
        <begin position="647"/>
        <end position="682"/>
    </location>
</feature>
<accession>A0ABP0AZD0</accession>
<feature type="region of interest" description="Disordered" evidence="1">
    <location>
        <begin position="513"/>
        <end position="532"/>
    </location>
</feature>
<evidence type="ECO:0008006" key="5">
    <source>
        <dbReference type="Google" id="ProtNLM"/>
    </source>
</evidence>
<reference evidence="3 4" key="1">
    <citation type="submission" date="2024-01" db="EMBL/GenBank/DDBJ databases">
        <authorList>
            <person name="Allen C."/>
            <person name="Tagirdzhanova G."/>
        </authorList>
    </citation>
    <scope>NUCLEOTIDE SEQUENCE [LARGE SCALE GENOMIC DNA]</scope>
</reference>
<feature type="transmembrane region" description="Helical" evidence="2">
    <location>
        <begin position="150"/>
        <end position="174"/>
    </location>
</feature>
<feature type="compositionally biased region" description="Pro residues" evidence="1">
    <location>
        <begin position="474"/>
        <end position="485"/>
    </location>
</feature>
<feature type="compositionally biased region" description="Low complexity" evidence="1">
    <location>
        <begin position="187"/>
        <end position="200"/>
    </location>
</feature>
<feature type="compositionally biased region" description="Low complexity" evidence="1">
    <location>
        <begin position="513"/>
        <end position="529"/>
    </location>
</feature>
<sequence>MAIRDHGYYGYAFVAARPLQIIALGALVGMTGNFVSQDSHAHLAAPSQVVGTLVISSIALLWTLLSVTAYDDAHVPYWVTAVLDLLFTVPFIVGAAVLGGPLGGFSCSVLPTARNSDLLAIQTKAATATSPASYILFVGDSQATCYQIMAVWGLAIALCALFAVTGLATSLLFFDRRRSTAQALPETSTTTNTTMSTGTMDHPPVIHAPSTMMPIYRSEPGNIEMASVPGKWHGSDDDEYEYEERRDMYEGEENTNTHDREFHRASVHGSLHGSVHSSFTRSSSYYNSPEQSPSSVPVPTASTAPKLAATTPQPSTAPAFPSAHGRSLHPRLIQTTRGPSIKAEDREDEEDEEDVDRNVDIDDNDVDDDNNDDDNDNMFDGGLTTPLSPPPQTHQTKYGPSGPNGTPNSGRDSAASSRYAPRTPLSPVFPGFSTSTSCRLSNGSGGSIPMFFSSLPCRSPSHMSPSSSCRISPPSSPPMESPSPQPFGSCAPPAPPAPLLQPAVMPTAGTASTLLNTNTSTTTTPSSRSLTKKYTPALVAKYTPSNPLKRSLPATLMPLAPSTSSLLWPQAFPLSPVRRQHDLPSPISPILPHPPPVPKEQKQNKLPPNRKTLLQRIEGWWDLGLLRGGTIKGRGRPLAAINAVSAMASPRSAGPHSAEPRSAGGHSPTDMDLGGQSPIAFV</sequence>
<evidence type="ECO:0000313" key="3">
    <source>
        <dbReference type="EMBL" id="CAK7212621.1"/>
    </source>
</evidence>